<dbReference type="InterPro" id="IPR045035">
    <property type="entry name" value="YSL-like"/>
</dbReference>
<dbReference type="GO" id="GO:0035673">
    <property type="term" value="F:oligopeptide transmembrane transporter activity"/>
    <property type="evidence" value="ECO:0007669"/>
    <property type="project" value="InterPro"/>
</dbReference>
<feature type="transmembrane region" description="Helical" evidence="6">
    <location>
        <begin position="114"/>
        <end position="137"/>
    </location>
</feature>
<feature type="transmembrane region" description="Helical" evidence="6">
    <location>
        <begin position="626"/>
        <end position="648"/>
    </location>
</feature>
<dbReference type="NCBIfam" id="TIGR00733">
    <property type="entry name" value="OPT family oligopeptide transporter"/>
    <property type="match status" value="1"/>
</dbReference>
<accession>A0A1H9SB38</accession>
<name>A0A1H9SB38_9FIRM</name>
<organism evidence="7 8">
    <name type="scientific">Lachnobacterium bovis</name>
    <dbReference type="NCBI Taxonomy" id="140626"/>
    <lineage>
        <taxon>Bacteria</taxon>
        <taxon>Bacillati</taxon>
        <taxon>Bacillota</taxon>
        <taxon>Clostridia</taxon>
        <taxon>Lachnospirales</taxon>
        <taxon>Lachnospiraceae</taxon>
        <taxon>Lachnobacterium</taxon>
    </lineage>
</organism>
<comment type="subcellular location">
    <subcellularLocation>
        <location evidence="1">Membrane</location>
        <topology evidence="1">Multi-pass membrane protein</topology>
    </subcellularLocation>
</comment>
<dbReference type="Pfam" id="PF03169">
    <property type="entry name" value="OPT"/>
    <property type="match status" value="1"/>
</dbReference>
<dbReference type="NCBIfam" id="TIGR00728">
    <property type="entry name" value="OPT_sfam"/>
    <property type="match status" value="1"/>
</dbReference>
<protein>
    <submittedName>
        <fullName evidence="7">Putative oligopeptide transporter, OPT family</fullName>
    </submittedName>
</protein>
<evidence type="ECO:0000256" key="4">
    <source>
        <dbReference type="ARBA" id="ARBA00022989"/>
    </source>
</evidence>
<dbReference type="OrthoDB" id="9809340at2"/>
<proteinExistence type="predicted"/>
<dbReference type="Proteomes" id="UP000182471">
    <property type="component" value="Unassembled WGS sequence"/>
</dbReference>
<keyword evidence="2" id="KW-0813">Transport</keyword>
<feature type="transmembrane region" description="Helical" evidence="6">
    <location>
        <begin position="329"/>
        <end position="347"/>
    </location>
</feature>
<dbReference type="AlphaFoldDB" id="A0A1H9SB38"/>
<evidence type="ECO:0000313" key="7">
    <source>
        <dbReference type="EMBL" id="SER82207.1"/>
    </source>
</evidence>
<dbReference type="EMBL" id="FOGW01000011">
    <property type="protein sequence ID" value="SER82207.1"/>
    <property type="molecule type" value="Genomic_DNA"/>
</dbReference>
<dbReference type="GO" id="GO:0016020">
    <property type="term" value="C:membrane"/>
    <property type="evidence" value="ECO:0007669"/>
    <property type="project" value="UniProtKB-SubCell"/>
</dbReference>
<keyword evidence="4 6" id="KW-1133">Transmembrane helix</keyword>
<feature type="transmembrane region" description="Helical" evidence="6">
    <location>
        <begin position="571"/>
        <end position="594"/>
    </location>
</feature>
<keyword evidence="3 6" id="KW-0812">Transmembrane</keyword>
<evidence type="ECO:0000256" key="6">
    <source>
        <dbReference type="SAM" id="Phobius"/>
    </source>
</evidence>
<keyword evidence="5 6" id="KW-0472">Membrane</keyword>
<evidence type="ECO:0000313" key="8">
    <source>
        <dbReference type="Proteomes" id="UP000182471"/>
    </source>
</evidence>
<dbReference type="RefSeq" id="WP_029066783.1">
    <property type="nucleotide sequence ID" value="NZ_FOGW01000011.1"/>
</dbReference>
<feature type="transmembrane region" description="Helical" evidence="6">
    <location>
        <begin position="52"/>
        <end position="72"/>
    </location>
</feature>
<sequence>MKKANSNANEFKPFISADKIIPEMTFTSILLGIILAVVFGAANAYLGLKVGMTVSASIPAAVISMGLIRVILKRDSILENNLVQTIGSAGESLAAGAIFTLPAIFMWIKEGKDAHISFLAIAVVTIAGGLLGILFMIPLRTALIVKEHETIPYPEGTACAEVLIAGETGGSAASIVFSGLGIASIYKFFSEGLTIFPQSVSFSIKKYKGSAIGGDLLPALLGVGYICGLKIASYMFAGGVLAWFVLMPLLSLFGGNAIIAPGSTPISQCDPFLLWKNYIKYIGAGAVAAGGIISLAKSTPLIIRTFVDNIASLKNTSSSDNSLRTNRDLSIKFIGIAVVVICAVLLLTPGLPFNIPTLILILVFGFFFATVSSRMVGLVGSSNNPVSGMAIATLLVSSFALKEAGNAGISGMVAAIMIGTVVCIIAAIAGDTSQDLKTGYIVGATPRTQQIGEFIGVIASGLAITGVLYLLDKAWGFGSKELAAPQAGLMKVVVEGVMSNNLPWTLVFIGISIAVVFEILGLPVLPIAIGLYLPITTSTPIVLGGLVRYFVEKRAAKKNEEAKEEVVTNGILYSSGLIAGEGLVGIILAIFQIIPVKGYSNFAEYIALQSRFANSSNSTLRFISNIFASDILGIITFLLLTLSLVAFCHKKKHN</sequence>
<feature type="transmembrane region" description="Helical" evidence="6">
    <location>
        <begin position="278"/>
        <end position="296"/>
    </location>
</feature>
<keyword evidence="8" id="KW-1185">Reference proteome</keyword>
<feature type="transmembrane region" description="Helical" evidence="6">
    <location>
        <begin position="353"/>
        <end position="371"/>
    </location>
</feature>
<feature type="transmembrane region" description="Helical" evidence="6">
    <location>
        <begin position="20"/>
        <end position="46"/>
    </location>
</feature>
<dbReference type="PANTHER" id="PTHR31645">
    <property type="entry name" value="OLIGOPEPTIDE TRANSPORTER YGL114W-RELATED"/>
    <property type="match status" value="1"/>
</dbReference>
<feature type="transmembrane region" description="Helical" evidence="6">
    <location>
        <begin position="234"/>
        <end position="258"/>
    </location>
</feature>
<dbReference type="InterPro" id="IPR004814">
    <property type="entry name" value="Oligopep_transpt"/>
</dbReference>
<feature type="transmembrane region" description="Helical" evidence="6">
    <location>
        <begin position="407"/>
        <end position="430"/>
    </location>
</feature>
<evidence type="ECO:0000256" key="3">
    <source>
        <dbReference type="ARBA" id="ARBA00022692"/>
    </source>
</evidence>
<feature type="transmembrane region" description="Helical" evidence="6">
    <location>
        <begin position="531"/>
        <end position="551"/>
    </location>
</feature>
<evidence type="ECO:0000256" key="5">
    <source>
        <dbReference type="ARBA" id="ARBA00023136"/>
    </source>
</evidence>
<feature type="transmembrane region" description="Helical" evidence="6">
    <location>
        <begin position="506"/>
        <end position="525"/>
    </location>
</feature>
<feature type="transmembrane region" description="Helical" evidence="6">
    <location>
        <begin position="451"/>
        <end position="471"/>
    </location>
</feature>
<dbReference type="InterPro" id="IPR004813">
    <property type="entry name" value="OPT"/>
</dbReference>
<gene>
    <name evidence="7" type="ORF">SAMN02910429_01177</name>
</gene>
<feature type="transmembrane region" description="Helical" evidence="6">
    <location>
        <begin position="92"/>
        <end position="108"/>
    </location>
</feature>
<evidence type="ECO:0000256" key="1">
    <source>
        <dbReference type="ARBA" id="ARBA00004141"/>
    </source>
</evidence>
<evidence type="ECO:0000256" key="2">
    <source>
        <dbReference type="ARBA" id="ARBA00022448"/>
    </source>
</evidence>
<dbReference type="PANTHER" id="PTHR31645:SF0">
    <property type="entry name" value="OLIGOPEPTIDE TRANSPORTER YGL114W-RELATED"/>
    <property type="match status" value="1"/>
</dbReference>
<reference evidence="8" key="1">
    <citation type="submission" date="2016-10" db="EMBL/GenBank/DDBJ databases">
        <authorList>
            <person name="Varghese N."/>
            <person name="Submissions S."/>
        </authorList>
    </citation>
    <scope>NUCLEOTIDE SEQUENCE [LARGE SCALE GENOMIC DNA]</scope>
    <source>
        <strain evidence="8">S1b</strain>
    </source>
</reference>